<reference evidence="4" key="1">
    <citation type="submission" date="2022-07" db="EMBL/GenBank/DDBJ databases">
        <authorList>
            <person name="Wu T."/>
        </authorList>
    </citation>
    <scope>NUCLEOTIDE SEQUENCE</scope>
    <source>
        <strain evidence="4">SD-1</strain>
    </source>
</reference>
<keyword evidence="1" id="KW-0520">NAD</keyword>
<dbReference type="PANTHER" id="PTHR43377">
    <property type="entry name" value="BILIVERDIN REDUCTASE A"/>
    <property type="match status" value="1"/>
</dbReference>
<keyword evidence="5" id="KW-1185">Reference proteome</keyword>
<dbReference type="RefSeq" id="WP_069695669.1">
    <property type="nucleotide sequence ID" value="NZ_CP043010.1"/>
</dbReference>
<evidence type="ECO:0000313" key="5">
    <source>
        <dbReference type="Proteomes" id="UP001163293"/>
    </source>
</evidence>
<dbReference type="EMBL" id="CP101185">
    <property type="protein sequence ID" value="UYV99329.1"/>
    <property type="molecule type" value="Genomic_DNA"/>
</dbReference>
<dbReference type="InterPro" id="IPR036291">
    <property type="entry name" value="NAD(P)-bd_dom_sf"/>
</dbReference>
<evidence type="ECO:0000313" key="4">
    <source>
        <dbReference type="EMBL" id="UYV99329.1"/>
    </source>
</evidence>
<protein>
    <submittedName>
        <fullName evidence="4">Gfo/Idh/MocA family oxidoreductase</fullName>
    </submittedName>
</protein>
<evidence type="ECO:0000256" key="1">
    <source>
        <dbReference type="ARBA" id="ARBA00023027"/>
    </source>
</evidence>
<dbReference type="SUPFAM" id="SSF55347">
    <property type="entry name" value="Glyceraldehyde-3-phosphate dehydrogenase-like, C-terminal domain"/>
    <property type="match status" value="1"/>
</dbReference>
<dbReference type="PANTHER" id="PTHR43377:SF1">
    <property type="entry name" value="BILIVERDIN REDUCTASE A"/>
    <property type="match status" value="1"/>
</dbReference>
<proteinExistence type="predicted"/>
<dbReference type="InterPro" id="IPR000683">
    <property type="entry name" value="Gfo/Idh/MocA-like_OxRdtase_N"/>
</dbReference>
<accession>A0AAX3ENA4</accession>
<dbReference type="Proteomes" id="UP001163293">
    <property type="component" value="Chromosome"/>
</dbReference>
<feature type="domain" description="Gfo/Idh/MocA-like oxidoreductase N-terminal" evidence="2">
    <location>
        <begin position="5"/>
        <end position="119"/>
    </location>
</feature>
<organism evidence="4 5">
    <name type="scientific">Paenarthrobacter ureafaciens</name>
    <dbReference type="NCBI Taxonomy" id="37931"/>
    <lineage>
        <taxon>Bacteria</taxon>
        <taxon>Bacillati</taxon>
        <taxon>Actinomycetota</taxon>
        <taxon>Actinomycetes</taxon>
        <taxon>Micrococcales</taxon>
        <taxon>Micrococcaceae</taxon>
        <taxon>Paenarthrobacter</taxon>
    </lineage>
</organism>
<sequence length="335" mass="35527">MSGRRVGIIGTGFMGEVHAAAWRAIGSPPTAILARSATPRPAYLRDREVDIYDDLQMFLAAVDIVDICAPTHLHAGFALAAAAAGKPAICEKPLSLSVEEGLEVIRAFEEAGVHLHVGHILRYSPDYTAARQAVEAGRIGEPAVLRLSRLSFAPERGEASWFQDDSKSGGIAFDLMIHDLDYARWIAGEVVSVFAKSATNSRGHAIAILKHSGGAISHIESSWSSPAPEFRTSFEIAGEHGVLGCSSADTTPLALRLHEERNDSSTGLGDMSLAANPFELELQNFLGVIDGTARPAITARDALAAVQLAAAVRQSARTGQPVAIESMGKVNTWSA</sequence>
<dbReference type="GO" id="GO:0000166">
    <property type="term" value="F:nucleotide binding"/>
    <property type="evidence" value="ECO:0007669"/>
    <property type="project" value="InterPro"/>
</dbReference>
<dbReference type="InterPro" id="IPR051450">
    <property type="entry name" value="Gfo/Idh/MocA_Oxidoreductases"/>
</dbReference>
<evidence type="ECO:0000259" key="2">
    <source>
        <dbReference type="Pfam" id="PF01408"/>
    </source>
</evidence>
<feature type="domain" description="GFO/IDH/MocA-like oxidoreductase" evidence="3">
    <location>
        <begin position="127"/>
        <end position="243"/>
    </location>
</feature>
<dbReference type="Pfam" id="PF01408">
    <property type="entry name" value="GFO_IDH_MocA"/>
    <property type="match status" value="1"/>
</dbReference>
<dbReference type="Pfam" id="PF22725">
    <property type="entry name" value="GFO_IDH_MocA_C3"/>
    <property type="match status" value="1"/>
</dbReference>
<dbReference type="Gene3D" id="3.30.360.10">
    <property type="entry name" value="Dihydrodipicolinate Reductase, domain 2"/>
    <property type="match status" value="1"/>
</dbReference>
<dbReference type="InterPro" id="IPR055170">
    <property type="entry name" value="GFO_IDH_MocA-like_dom"/>
</dbReference>
<dbReference type="AlphaFoldDB" id="A0AAX3ENA4"/>
<dbReference type="Gene3D" id="3.40.50.720">
    <property type="entry name" value="NAD(P)-binding Rossmann-like Domain"/>
    <property type="match status" value="1"/>
</dbReference>
<gene>
    <name evidence="4" type="ORF">NL394_09090</name>
</gene>
<evidence type="ECO:0000259" key="3">
    <source>
        <dbReference type="Pfam" id="PF22725"/>
    </source>
</evidence>
<dbReference type="SUPFAM" id="SSF51735">
    <property type="entry name" value="NAD(P)-binding Rossmann-fold domains"/>
    <property type="match status" value="1"/>
</dbReference>
<name>A0AAX3ENA4_PAEUR</name>